<keyword evidence="2" id="KW-1185">Reference proteome</keyword>
<proteinExistence type="predicted"/>
<reference evidence="1 2" key="1">
    <citation type="submission" date="2015-11" db="EMBL/GenBank/DDBJ databases">
        <title>Butyribacter intestini gen. nov., sp. nov., a butyric acid-producing bacterium of the family Lachnospiraceae isolated from the human faeces.</title>
        <authorList>
            <person name="Zou Y."/>
            <person name="Xue W."/>
            <person name="Luo G."/>
            <person name="Lv M."/>
        </authorList>
    </citation>
    <scope>NUCLEOTIDE SEQUENCE [LARGE SCALE GENOMIC DNA]</scope>
    <source>
        <strain evidence="1 2">ACET-33324</strain>
    </source>
</reference>
<evidence type="ECO:0008006" key="3">
    <source>
        <dbReference type="Google" id="ProtNLM"/>
    </source>
</evidence>
<dbReference type="EMBL" id="LNAM01000018">
    <property type="protein sequence ID" value="KSV60363.1"/>
    <property type="molecule type" value="Genomic_DNA"/>
</dbReference>
<evidence type="ECO:0000313" key="2">
    <source>
        <dbReference type="Proteomes" id="UP000054874"/>
    </source>
</evidence>
<evidence type="ECO:0000313" key="1">
    <source>
        <dbReference type="EMBL" id="KSV60363.1"/>
    </source>
</evidence>
<name>A0A0V8QIC4_9FIRM</name>
<gene>
    <name evidence="1" type="ORF">ASU35_17000</name>
</gene>
<organism evidence="1 2">
    <name type="scientific">Acetivibrio ethanolgignens</name>
    <dbReference type="NCBI Taxonomy" id="290052"/>
    <lineage>
        <taxon>Bacteria</taxon>
        <taxon>Bacillati</taxon>
        <taxon>Bacillota</taxon>
        <taxon>Clostridia</taxon>
        <taxon>Eubacteriales</taxon>
        <taxon>Oscillospiraceae</taxon>
        <taxon>Acetivibrio</taxon>
    </lineage>
</organism>
<dbReference type="RefSeq" id="WP_058351438.1">
    <property type="nucleotide sequence ID" value="NZ_CABMMD010000018.1"/>
</dbReference>
<dbReference type="Proteomes" id="UP000054874">
    <property type="component" value="Unassembled WGS sequence"/>
</dbReference>
<comment type="caution">
    <text evidence="1">The sequence shown here is derived from an EMBL/GenBank/DDBJ whole genome shotgun (WGS) entry which is preliminary data.</text>
</comment>
<protein>
    <recommendedName>
        <fullName evidence="3">Restriction endonuclease type IV Mrr domain-containing protein</fullName>
    </recommendedName>
</protein>
<dbReference type="AlphaFoldDB" id="A0A0V8QIC4"/>
<sequence>MPMDLKEQYDESKKVLFDDNVLDTEKTLYEDIIFCCEKIQADFTLKRALENTINDKVRDLLEAQGYDVKDQTRHGSSPTGKDAGNLDILIKIGKRSISLVEALRLDSVKEEYISDHINKIYKYDTLGLRFNFLISYVKTKDFKGFCNRYIKLIQEQEYPYNLIQCLICDSKQHPEIRTIETVLDREGIATKLYHVVVHMPE</sequence>
<dbReference type="OrthoDB" id="1551470at2"/>
<accession>A0A0V8QIC4</accession>